<dbReference type="PANTHER" id="PTHR42718:SF9">
    <property type="entry name" value="MAJOR FACILITATOR SUPERFAMILY MULTIDRUG TRANSPORTER MFSC"/>
    <property type="match status" value="1"/>
</dbReference>
<reference evidence="8 9" key="1">
    <citation type="journal article" date="2015" name="Genome Announc.">
        <title>Genome Sequence of Lactobacillus curieae CCTCC M 2011381T, a Novel Producer of Gamma-aminobutyric Acid.</title>
        <authorList>
            <person name="Wang Y."/>
            <person name="Wang Y."/>
            <person name="Lang C."/>
            <person name="Wei D."/>
            <person name="Xu P."/>
            <person name="Xie J."/>
        </authorList>
    </citation>
    <scope>NUCLEOTIDE SEQUENCE [LARGE SCALE GENOMIC DNA]</scope>
    <source>
        <strain evidence="8 9">CCTCC M 2011381</strain>
    </source>
</reference>
<dbReference type="GO" id="GO:0005886">
    <property type="term" value="C:plasma membrane"/>
    <property type="evidence" value="ECO:0007669"/>
    <property type="project" value="UniProtKB-SubCell"/>
</dbReference>
<keyword evidence="5 6" id="KW-0472">Membrane</keyword>
<feature type="transmembrane region" description="Helical" evidence="6">
    <location>
        <begin position="266"/>
        <end position="291"/>
    </location>
</feature>
<proteinExistence type="predicted"/>
<evidence type="ECO:0000256" key="2">
    <source>
        <dbReference type="ARBA" id="ARBA00022448"/>
    </source>
</evidence>
<feature type="transmembrane region" description="Helical" evidence="6">
    <location>
        <begin position="33"/>
        <end position="62"/>
    </location>
</feature>
<dbReference type="PROSITE" id="PS50850">
    <property type="entry name" value="MFS"/>
    <property type="match status" value="1"/>
</dbReference>
<feature type="transmembrane region" description="Helical" evidence="6">
    <location>
        <begin position="203"/>
        <end position="221"/>
    </location>
</feature>
<dbReference type="Gene3D" id="1.20.1720.10">
    <property type="entry name" value="Multidrug resistance protein D"/>
    <property type="match status" value="1"/>
</dbReference>
<feature type="transmembrane region" description="Helical" evidence="6">
    <location>
        <begin position="103"/>
        <end position="124"/>
    </location>
</feature>
<dbReference type="Proteomes" id="UP000030361">
    <property type="component" value="Chromosome"/>
</dbReference>
<dbReference type="eggNOG" id="COG2814">
    <property type="taxonomic scope" value="Bacteria"/>
</dbReference>
<feature type="transmembrane region" description="Helical" evidence="6">
    <location>
        <begin position="437"/>
        <end position="461"/>
    </location>
</feature>
<name>A0A1S6QG94_9LACO</name>
<dbReference type="PRINTS" id="PR01036">
    <property type="entry name" value="TCRTETB"/>
</dbReference>
<feature type="transmembrane region" description="Helical" evidence="6">
    <location>
        <begin position="356"/>
        <end position="375"/>
    </location>
</feature>
<keyword evidence="3 6" id="KW-0812">Transmembrane</keyword>
<organism evidence="8 9">
    <name type="scientific">Lentilactobacillus curieae</name>
    <dbReference type="NCBI Taxonomy" id="1138822"/>
    <lineage>
        <taxon>Bacteria</taxon>
        <taxon>Bacillati</taxon>
        <taxon>Bacillota</taxon>
        <taxon>Bacilli</taxon>
        <taxon>Lactobacillales</taxon>
        <taxon>Lactobacillaceae</taxon>
        <taxon>Lentilactobacillus</taxon>
    </lineage>
</organism>
<evidence type="ECO:0000256" key="6">
    <source>
        <dbReference type="SAM" id="Phobius"/>
    </source>
</evidence>
<keyword evidence="9" id="KW-1185">Reference proteome</keyword>
<dbReference type="OrthoDB" id="102502at2"/>
<dbReference type="CDD" id="cd17321">
    <property type="entry name" value="MFS_MMR_MDR_like"/>
    <property type="match status" value="1"/>
</dbReference>
<keyword evidence="4 6" id="KW-1133">Transmembrane helix</keyword>
<feature type="transmembrane region" description="Helical" evidence="6">
    <location>
        <begin position="227"/>
        <end position="246"/>
    </location>
</feature>
<evidence type="ECO:0000259" key="7">
    <source>
        <dbReference type="PROSITE" id="PS50850"/>
    </source>
</evidence>
<dbReference type="InterPro" id="IPR020846">
    <property type="entry name" value="MFS_dom"/>
</dbReference>
<gene>
    <name evidence="8" type="ORF">PL11_001175</name>
</gene>
<accession>A0A1S6QG94</accession>
<evidence type="ECO:0000256" key="3">
    <source>
        <dbReference type="ARBA" id="ARBA00022692"/>
    </source>
</evidence>
<dbReference type="EMBL" id="CP018906">
    <property type="protein sequence ID" value="AQW20620.1"/>
    <property type="molecule type" value="Genomic_DNA"/>
</dbReference>
<feature type="transmembrane region" description="Helical" evidence="6">
    <location>
        <begin position="396"/>
        <end position="417"/>
    </location>
</feature>
<dbReference type="InterPro" id="IPR011701">
    <property type="entry name" value="MFS"/>
</dbReference>
<dbReference type="PANTHER" id="PTHR42718">
    <property type="entry name" value="MAJOR FACILITATOR SUPERFAMILY MULTIDRUG TRANSPORTER MFSC"/>
    <property type="match status" value="1"/>
</dbReference>
<dbReference type="RefSeq" id="WP_035165733.1">
    <property type="nucleotide sequence ID" value="NZ_CP018906.1"/>
</dbReference>
<evidence type="ECO:0000313" key="8">
    <source>
        <dbReference type="EMBL" id="AQW20620.1"/>
    </source>
</evidence>
<dbReference type="KEGG" id="lcu:PL11_001175"/>
<dbReference type="InterPro" id="IPR036259">
    <property type="entry name" value="MFS_trans_sf"/>
</dbReference>
<feature type="transmembrane region" description="Helical" evidence="6">
    <location>
        <begin position="331"/>
        <end position="350"/>
    </location>
</feature>
<evidence type="ECO:0000256" key="5">
    <source>
        <dbReference type="ARBA" id="ARBA00023136"/>
    </source>
</evidence>
<keyword evidence="2" id="KW-0813">Transport</keyword>
<feature type="transmembrane region" description="Helical" evidence="6">
    <location>
        <begin position="74"/>
        <end position="97"/>
    </location>
</feature>
<feature type="domain" description="Major facilitator superfamily (MFS) profile" evidence="7">
    <location>
        <begin position="8"/>
        <end position="464"/>
    </location>
</feature>
<comment type="subcellular location">
    <subcellularLocation>
        <location evidence="1">Cell membrane</location>
        <topology evidence="1">Multi-pass membrane protein</topology>
    </subcellularLocation>
</comment>
<feature type="transmembrane region" description="Helical" evidence="6">
    <location>
        <begin position="136"/>
        <end position="157"/>
    </location>
</feature>
<dbReference type="AlphaFoldDB" id="A0A1S6QG94"/>
<evidence type="ECO:0000313" key="9">
    <source>
        <dbReference type="Proteomes" id="UP000030361"/>
    </source>
</evidence>
<feature type="transmembrane region" description="Helical" evidence="6">
    <location>
        <begin position="303"/>
        <end position="324"/>
    </location>
</feature>
<sequence>MEKKNLAIIGVLGSFAFLSSLSGSSTNLALPKIALSLGISSGLATWVVQSGLITTAILLVMFGHLGDEISKSYIFLNGGIAFLIGSAITGFAPTFWVIIVGRIIQAIGSAMIMANSMGIVTDYFPDKRRAEALSYISMFISAGAISGPAVGGLIMSIGSWRWIFWLNIPISLIVLYFGRKVLQIPKESINSVGSTMKGANWKGQSLFTVGMLIFFLSGPFFQGGKDILMGFAFLIVGGGITAYSFIQDDHAKSPWISPKVLHNKPFMISITALFLTMMVNAVSNIMLPFYLQSYGLMTPLQSGLLVMLQSVTMLIVSPLSGILADRVNRQLLTVVGLVVLMVSQVGYAIYPATMQLPLIIWPIVLNGVGMALFLSPNNALTMGLVDRSLAGIAGSVNSFARTLGMTIGISFSSSLLFVQIPGVVRITPQLGSNFMSAFMNVFGIATVVSGLTLIMVLIRYLQNRKVSKKTASVSK</sequence>
<dbReference type="GO" id="GO:0022857">
    <property type="term" value="F:transmembrane transporter activity"/>
    <property type="evidence" value="ECO:0007669"/>
    <property type="project" value="InterPro"/>
</dbReference>
<feature type="transmembrane region" description="Helical" evidence="6">
    <location>
        <begin position="163"/>
        <end position="182"/>
    </location>
</feature>
<dbReference type="Gene3D" id="1.20.1250.20">
    <property type="entry name" value="MFS general substrate transporter like domains"/>
    <property type="match status" value="1"/>
</dbReference>
<dbReference type="SUPFAM" id="SSF103473">
    <property type="entry name" value="MFS general substrate transporter"/>
    <property type="match status" value="1"/>
</dbReference>
<evidence type="ECO:0000256" key="1">
    <source>
        <dbReference type="ARBA" id="ARBA00004651"/>
    </source>
</evidence>
<protein>
    <submittedName>
        <fullName evidence="8">MFS transporter</fullName>
    </submittedName>
</protein>
<evidence type="ECO:0000256" key="4">
    <source>
        <dbReference type="ARBA" id="ARBA00022989"/>
    </source>
</evidence>
<dbReference type="Pfam" id="PF07690">
    <property type="entry name" value="MFS_1"/>
    <property type="match status" value="1"/>
</dbReference>